<proteinExistence type="predicted"/>
<name>A0A8H5U1B7_FUSHE</name>
<evidence type="ECO:0000256" key="2">
    <source>
        <dbReference type="SAM" id="MobiDB-lite"/>
    </source>
</evidence>
<feature type="compositionally biased region" description="Low complexity" evidence="2">
    <location>
        <begin position="640"/>
        <end position="656"/>
    </location>
</feature>
<accession>A0A8H5U1B7</accession>
<feature type="region of interest" description="Disordered" evidence="2">
    <location>
        <begin position="1"/>
        <end position="42"/>
    </location>
</feature>
<feature type="region of interest" description="Disordered" evidence="2">
    <location>
        <begin position="454"/>
        <end position="492"/>
    </location>
</feature>
<feature type="region of interest" description="Disordered" evidence="2">
    <location>
        <begin position="142"/>
        <end position="162"/>
    </location>
</feature>
<gene>
    <name evidence="3" type="ORF">FHETE_294</name>
</gene>
<dbReference type="EMBL" id="JAAGWQ010000003">
    <property type="protein sequence ID" value="KAF5680906.1"/>
    <property type="molecule type" value="Genomic_DNA"/>
</dbReference>
<keyword evidence="1" id="KW-0175">Coiled coil</keyword>
<organism evidence="3 4">
    <name type="scientific">Fusarium heterosporum</name>
    <dbReference type="NCBI Taxonomy" id="42747"/>
    <lineage>
        <taxon>Eukaryota</taxon>
        <taxon>Fungi</taxon>
        <taxon>Dikarya</taxon>
        <taxon>Ascomycota</taxon>
        <taxon>Pezizomycotina</taxon>
        <taxon>Sordariomycetes</taxon>
        <taxon>Hypocreomycetidae</taxon>
        <taxon>Hypocreales</taxon>
        <taxon>Nectriaceae</taxon>
        <taxon>Fusarium</taxon>
        <taxon>Fusarium heterosporum species complex</taxon>
    </lineage>
</organism>
<feature type="region of interest" description="Disordered" evidence="2">
    <location>
        <begin position="205"/>
        <end position="226"/>
    </location>
</feature>
<reference evidence="3 4" key="1">
    <citation type="submission" date="2020-05" db="EMBL/GenBank/DDBJ databases">
        <title>Identification and distribution of gene clusters putatively required for synthesis of sphingolipid metabolism inhibitors in phylogenetically diverse species of the filamentous fungus Fusarium.</title>
        <authorList>
            <person name="Kim H.-S."/>
            <person name="Busman M."/>
            <person name="Brown D.W."/>
            <person name="Divon H."/>
            <person name="Uhlig S."/>
            <person name="Proctor R.H."/>
        </authorList>
    </citation>
    <scope>NUCLEOTIDE SEQUENCE [LARGE SCALE GENOMIC DNA]</scope>
    <source>
        <strain evidence="3 4">NRRL 20693</strain>
    </source>
</reference>
<evidence type="ECO:0000313" key="3">
    <source>
        <dbReference type="EMBL" id="KAF5680906.1"/>
    </source>
</evidence>
<dbReference type="AlphaFoldDB" id="A0A8H5U1B7"/>
<feature type="compositionally biased region" description="Polar residues" evidence="2">
    <location>
        <begin position="476"/>
        <end position="490"/>
    </location>
</feature>
<dbReference type="OrthoDB" id="5244857at2759"/>
<feature type="coiled-coil region" evidence="1">
    <location>
        <begin position="365"/>
        <end position="396"/>
    </location>
</feature>
<sequence length="771" mass="84606">MPGLIRRLITPQRSQANIRERDRDLNRRGHGRDGNDDLTDSCDDLSSCCAKKSTQRRANSTKSRLPVPKQKAVSAARITIQRVPDIYRAENPIPPLPTPRLRAPSISSSCYEGRNAALEALTGSASTHRRPAPAPVLCPVEHGRAHPHSYQHSHSSNSSRYLRPPHSNNDPIGLINVIEDNSNLDIPSPGASTLSLSDYGADEYEVGPADWQPAQPMYDGQSLDSSDSVDRLFRETDEAFKALGSALRETQRASQLSDLPSPPSPPGIPTLHKHSKSMPLPNGFPKHSRVRGEDSHAFSSPRSSPDRRSSIVKKPQKKKHLTGPNAFAKAAMRTSRWTLSENMTDILTGQRFRRVEADEMLTPDRIEAVRRKREAAQLLEEEREEREERRERYSIDSVRSVASDNSETDNEPFHLDKLASRISAREAAENAIAETIPPAPELIPDVDVVTRDFSKRNLVPGDDTSIGSPRDKKDTSPNVSPQLPTKNSARAGTEAIEKLPAILEVMATTTNTPRAHSEPPPGTTASRAVDMNGDENDEYFYLKSTPYTLTKPSFRHGPITLSKAEAGKGAKTMDDTLDWTAFQMAILGGAGDLLQDMTSEEDTKQVEEITSWFDTFGFETYGVLVPEEVPEPESEPEPTPSMRSSAHSTLSSTPSTANTDIDLPIPVGAEFPSGFWNAPAPGQALDQAKFFNSTGLKRWVGEKGHKRLPTSDSPEGSLPPSPMMPLVIHLGDGEDDIPNAIPMGYNLGHDLGDFLKWEAENVYASGFSLSP</sequence>
<feature type="region of interest" description="Disordered" evidence="2">
    <location>
        <begin position="510"/>
        <end position="529"/>
    </location>
</feature>
<feature type="region of interest" description="Disordered" evidence="2">
    <location>
        <begin position="629"/>
        <end position="658"/>
    </location>
</feature>
<feature type="compositionally biased region" description="Basic and acidic residues" evidence="2">
    <location>
        <begin position="18"/>
        <end position="35"/>
    </location>
</feature>
<evidence type="ECO:0000313" key="4">
    <source>
        <dbReference type="Proteomes" id="UP000567885"/>
    </source>
</evidence>
<feature type="region of interest" description="Disordered" evidence="2">
    <location>
        <begin position="51"/>
        <end position="70"/>
    </location>
</feature>
<keyword evidence="4" id="KW-1185">Reference proteome</keyword>
<dbReference type="Proteomes" id="UP000567885">
    <property type="component" value="Unassembled WGS sequence"/>
</dbReference>
<evidence type="ECO:0000256" key="1">
    <source>
        <dbReference type="SAM" id="Coils"/>
    </source>
</evidence>
<feature type="compositionally biased region" description="Basic residues" evidence="2">
    <location>
        <begin position="310"/>
        <end position="321"/>
    </location>
</feature>
<protein>
    <submittedName>
        <fullName evidence="3">Uncharacterized protein</fullName>
    </submittedName>
</protein>
<feature type="region of interest" description="Disordered" evidence="2">
    <location>
        <begin position="248"/>
        <end position="329"/>
    </location>
</feature>
<comment type="caution">
    <text evidence="3">The sequence shown here is derived from an EMBL/GenBank/DDBJ whole genome shotgun (WGS) entry which is preliminary data.</text>
</comment>